<evidence type="ECO:0000256" key="1">
    <source>
        <dbReference type="SAM" id="Phobius"/>
    </source>
</evidence>
<evidence type="ECO:0000313" key="4">
    <source>
        <dbReference type="EMBL" id="GBU03803.1"/>
    </source>
</evidence>
<protein>
    <submittedName>
        <fullName evidence="5">Spore germination protein YaaH</fullName>
    </submittedName>
</protein>
<dbReference type="PROSITE" id="PS51910">
    <property type="entry name" value="GH18_2"/>
    <property type="match status" value="1"/>
</dbReference>
<comment type="caution">
    <text evidence="5">The sequence shown here is derived from an EMBL/GenBank/DDBJ whole genome shotgun (WGS) entry which is preliminary data.</text>
</comment>
<proteinExistence type="predicted"/>
<dbReference type="Pfam" id="PF00704">
    <property type="entry name" value="Glyco_hydro_18"/>
    <property type="match status" value="1"/>
</dbReference>
<dbReference type="Gene3D" id="2.30.30.40">
    <property type="entry name" value="SH3 Domains"/>
    <property type="match status" value="1"/>
</dbReference>
<evidence type="ECO:0000313" key="7">
    <source>
        <dbReference type="Proteomes" id="UP000702954"/>
    </source>
</evidence>
<dbReference type="EMBL" id="SLZV01000026">
    <property type="protein sequence ID" value="TCS64417.1"/>
    <property type="molecule type" value="Genomic_DNA"/>
</dbReference>
<evidence type="ECO:0000259" key="2">
    <source>
        <dbReference type="PROSITE" id="PS51781"/>
    </source>
</evidence>
<dbReference type="Pfam" id="PF07833">
    <property type="entry name" value="Cu_amine_oxidN1"/>
    <property type="match status" value="1"/>
</dbReference>
<dbReference type="PANTHER" id="PTHR46066:SF2">
    <property type="entry name" value="CHITINASE DOMAIN-CONTAINING PROTEIN 1"/>
    <property type="match status" value="1"/>
</dbReference>
<dbReference type="InterPro" id="IPR003646">
    <property type="entry name" value="SH3-like_bac-type"/>
</dbReference>
<dbReference type="PROSITE" id="PS51781">
    <property type="entry name" value="SH3B"/>
    <property type="match status" value="1"/>
</dbReference>
<keyword evidence="1" id="KW-0812">Transmembrane</keyword>
<dbReference type="AlphaFoldDB" id="A0A4R3JF33"/>
<reference evidence="4 7" key="1">
    <citation type="journal article" date="2018" name="Int. J. Syst. Evol. Microbiol.">
        <title>Draft Genome Sequence of Faecalimonas umbilicata JCM 30896T, an Acetate-Producing Bacterium Isolated from Human Feces.</title>
        <authorList>
            <person name="Sakamoto M."/>
            <person name="Ikeyama N."/>
            <person name="Yuki M."/>
            <person name="Ohkuma M."/>
        </authorList>
    </citation>
    <scope>NUCLEOTIDE SEQUENCE [LARGE SCALE GENOMIC DNA]</scope>
    <source>
        <strain evidence="4 7">EGH7</strain>
    </source>
</reference>
<dbReference type="InterPro" id="IPR029070">
    <property type="entry name" value="Chitinase_insertion_sf"/>
</dbReference>
<keyword evidence="1" id="KW-1133">Transmembrane helix</keyword>
<evidence type="ECO:0000313" key="5">
    <source>
        <dbReference type="EMBL" id="TCS64417.1"/>
    </source>
</evidence>
<dbReference type="Proteomes" id="UP000294613">
    <property type="component" value="Unassembled WGS sequence"/>
</dbReference>
<dbReference type="InterPro" id="IPR017853">
    <property type="entry name" value="GH"/>
</dbReference>
<dbReference type="PANTHER" id="PTHR46066">
    <property type="entry name" value="CHITINASE DOMAIN-CONTAINING PROTEIN 1 FAMILY MEMBER"/>
    <property type="match status" value="1"/>
</dbReference>
<dbReference type="Gene3D" id="3.20.20.80">
    <property type="entry name" value="Glycosidases"/>
    <property type="match status" value="1"/>
</dbReference>
<dbReference type="SUPFAM" id="SSF51445">
    <property type="entry name" value="(Trans)glycosidases"/>
    <property type="match status" value="1"/>
</dbReference>
<feature type="domain" description="SH3b" evidence="2">
    <location>
        <begin position="189"/>
        <end position="253"/>
    </location>
</feature>
<dbReference type="Pfam" id="PF08239">
    <property type="entry name" value="SH3_3"/>
    <property type="match status" value="1"/>
</dbReference>
<dbReference type="GO" id="GO:0005975">
    <property type="term" value="P:carbohydrate metabolic process"/>
    <property type="evidence" value="ECO:0007669"/>
    <property type="project" value="InterPro"/>
</dbReference>
<keyword evidence="7" id="KW-1185">Reference proteome</keyword>
<evidence type="ECO:0000259" key="3">
    <source>
        <dbReference type="PROSITE" id="PS51910"/>
    </source>
</evidence>
<dbReference type="SMART" id="SM00636">
    <property type="entry name" value="Glyco_18"/>
    <property type="match status" value="1"/>
</dbReference>
<accession>A0A4R3JF33</accession>
<dbReference type="SMART" id="SM00287">
    <property type="entry name" value="SH3b"/>
    <property type="match status" value="1"/>
</dbReference>
<name>A0A4R3JF33_9FIRM</name>
<dbReference type="InterPro" id="IPR011583">
    <property type="entry name" value="Chitinase_II/V-like_cat"/>
</dbReference>
<dbReference type="InterPro" id="IPR001223">
    <property type="entry name" value="Glyco_hydro18_cat"/>
</dbReference>
<feature type="domain" description="GH18" evidence="3">
    <location>
        <begin position="273"/>
        <end position="605"/>
    </location>
</feature>
<sequence length="605" mass="68577">MDRRENDRRYRSRAEMLRDRRRRRKRTCLIELLIVLFFIIVVVAVAGIFVWKKYGPSKVKADLNEYYGVDAAEQAAVIVNNTILEQKGIVSDGQFYLPYEAVRQEIDGGFYWNAAEGTLRYTLPLDLVEVPAESKEYTNAGQRESKDYVIVKNIGDQTYIAVDFILEFGNVTAKTYKSPNRVVLFDDWGKVKTTTAKKDTQMRWLAGVKSDILTEVKKGDRVYFIEEEGDWKKVRTEDGIIGYIKSSALKSVKTETITSSSKAPEYTSMTKDYKINLAWHQVTNEIANETLSETIASTQGLTTISPTWFTVADTVGNLNSIASSAYVDTAHAANLEVWALVRDFDGGIDSPEETYQLLSSSLARKTLIDNLMMQVQQYNIDGINVDFEKVSEECGEHFIEFIRELSIECRRNQKVLSVDNYVPMGFNSHYELEEQGKVADYVIIMGYDEHYAGSWESGSVASIDYVENGIRQATKDVSAEKVINAVPFYTRLWEEVPKTEQELAAQAGTEQAQYKMNVTSEALGMQEAEACVAQAGAAVTWDEETQQNYAQWESDGATYKIWLEDSSSIEAKLKLMEKYQLGGVAAWKLGFEKPEIWSVIEKYIK</sequence>
<keyword evidence="1" id="KW-0472">Membrane</keyword>
<dbReference type="Proteomes" id="UP000702954">
    <property type="component" value="Unassembled WGS sequence"/>
</dbReference>
<dbReference type="EMBL" id="BHEO01000002">
    <property type="protein sequence ID" value="GBU03803.1"/>
    <property type="molecule type" value="Genomic_DNA"/>
</dbReference>
<gene>
    <name evidence="5" type="ORF">EDD74_12626</name>
    <name evidence="4" type="ORF">FAEUMB_03440</name>
</gene>
<dbReference type="RefSeq" id="WP_116441036.1">
    <property type="nucleotide sequence ID" value="NZ_BHEO01000002.1"/>
</dbReference>
<reference evidence="5 6" key="2">
    <citation type="submission" date="2019-03" db="EMBL/GenBank/DDBJ databases">
        <title>Genomic Encyclopedia of Type Strains, Phase IV (KMG-IV): sequencing the most valuable type-strain genomes for metagenomic binning, comparative biology and taxonomic classification.</title>
        <authorList>
            <person name="Goeker M."/>
        </authorList>
    </citation>
    <scope>NUCLEOTIDE SEQUENCE [LARGE SCALE GENOMIC DNA]</scope>
    <source>
        <strain evidence="5 6">DSM 103426</strain>
    </source>
</reference>
<evidence type="ECO:0000313" key="6">
    <source>
        <dbReference type="Proteomes" id="UP000294613"/>
    </source>
</evidence>
<dbReference type="GO" id="GO:0008061">
    <property type="term" value="F:chitin binding"/>
    <property type="evidence" value="ECO:0007669"/>
    <property type="project" value="InterPro"/>
</dbReference>
<dbReference type="Gene3D" id="3.10.50.10">
    <property type="match status" value="1"/>
</dbReference>
<dbReference type="InterPro" id="IPR012854">
    <property type="entry name" value="Cu_amine_oxidase-like_N"/>
</dbReference>
<feature type="transmembrane region" description="Helical" evidence="1">
    <location>
        <begin position="28"/>
        <end position="51"/>
    </location>
</feature>
<organism evidence="5 6">
    <name type="scientific">Faecalimonas umbilicata</name>
    <dbReference type="NCBI Taxonomy" id="1912855"/>
    <lineage>
        <taxon>Bacteria</taxon>
        <taxon>Bacillati</taxon>
        <taxon>Bacillota</taxon>
        <taxon>Clostridia</taxon>
        <taxon>Lachnospirales</taxon>
        <taxon>Lachnospiraceae</taxon>
        <taxon>Faecalimonas</taxon>
    </lineage>
</organism>